<evidence type="ECO:0000256" key="1">
    <source>
        <dbReference type="ARBA" id="ARBA00023209"/>
    </source>
</evidence>
<dbReference type="EC" id="2.7.1.82" evidence="5"/>
<dbReference type="GO" id="GO:0004305">
    <property type="term" value="F:ethanolamine kinase activity"/>
    <property type="evidence" value="ECO:0007669"/>
    <property type="project" value="UniProtKB-EC"/>
</dbReference>
<keyword evidence="6" id="KW-0808">Transferase</keyword>
<evidence type="ECO:0000313" key="7">
    <source>
        <dbReference type="Proteomes" id="UP001295444"/>
    </source>
</evidence>
<evidence type="ECO:0000256" key="2">
    <source>
        <dbReference type="ARBA" id="ARBA00023264"/>
    </source>
</evidence>
<dbReference type="EMBL" id="OW240912">
    <property type="protein sequence ID" value="CAH2221266.1"/>
    <property type="molecule type" value="Genomic_DNA"/>
</dbReference>
<dbReference type="PANTHER" id="PTHR22603:SF94">
    <property type="entry name" value="ETHANOLAMINE KINASE 2"/>
    <property type="match status" value="1"/>
</dbReference>
<organism evidence="6 7">
    <name type="scientific">Pelobates cultripes</name>
    <name type="common">Western spadefoot toad</name>
    <dbReference type="NCBI Taxonomy" id="61616"/>
    <lineage>
        <taxon>Eukaryota</taxon>
        <taxon>Metazoa</taxon>
        <taxon>Chordata</taxon>
        <taxon>Craniata</taxon>
        <taxon>Vertebrata</taxon>
        <taxon>Euteleostomi</taxon>
        <taxon>Amphibia</taxon>
        <taxon>Batrachia</taxon>
        <taxon>Anura</taxon>
        <taxon>Pelobatoidea</taxon>
        <taxon>Pelobatidae</taxon>
        <taxon>Pelobates</taxon>
    </lineage>
</organism>
<evidence type="ECO:0000256" key="3">
    <source>
        <dbReference type="ARBA" id="ARBA00037883"/>
    </source>
</evidence>
<accession>A0AAD1R084</accession>
<sequence length="266" mass="29853">MGEEQGHIDSCMLHSQSDSSTLRSLSISVDEQNVIPGALRLIHELRPDWNPQDVQTKGLDTDFGGDGCLSKSITQGSQKLFTDGLTNKLLACFVDAKMDDAVLVRIYGKRTELFVNREDEVTSFQLLGAHGCAPALYCTFQNGLCYQFMRGLALGPEHVRDTQIFRLIAHEMARYHCIPAHNGCIPKSGLWQKLDKYLSILNIDEGLPDRWPAGAPSLKDLENELSWLKKYLPTLESPIVLCHNDLLCKNVIYNEEEGRCCFHSVK</sequence>
<evidence type="ECO:0000256" key="4">
    <source>
        <dbReference type="ARBA" id="ARBA00038211"/>
    </source>
</evidence>
<dbReference type="GO" id="GO:0005737">
    <property type="term" value="C:cytoplasm"/>
    <property type="evidence" value="ECO:0007669"/>
    <property type="project" value="TreeGrafter"/>
</dbReference>
<evidence type="ECO:0000256" key="5">
    <source>
        <dbReference type="ARBA" id="ARBA00038874"/>
    </source>
</evidence>
<dbReference type="Pfam" id="PF01633">
    <property type="entry name" value="Choline_kinase"/>
    <property type="match status" value="1"/>
</dbReference>
<dbReference type="InterPro" id="IPR011009">
    <property type="entry name" value="Kinase-like_dom_sf"/>
</dbReference>
<protein>
    <recommendedName>
        <fullName evidence="5">ethanolamine kinase</fullName>
        <ecNumber evidence="5">2.7.1.82</ecNumber>
    </recommendedName>
</protein>
<proteinExistence type="inferred from homology"/>
<comment type="similarity">
    <text evidence="4">Belongs to the choline/ethanolamine kinase family.</text>
</comment>
<dbReference type="AlphaFoldDB" id="A0AAD1R084"/>
<dbReference type="SUPFAM" id="SSF56112">
    <property type="entry name" value="Protein kinase-like (PK-like)"/>
    <property type="match status" value="1"/>
</dbReference>
<keyword evidence="6" id="KW-0418">Kinase</keyword>
<dbReference type="PANTHER" id="PTHR22603">
    <property type="entry name" value="CHOLINE/ETHANOALAMINE KINASE"/>
    <property type="match status" value="1"/>
</dbReference>
<evidence type="ECO:0000313" key="6">
    <source>
        <dbReference type="EMBL" id="CAH2221266.1"/>
    </source>
</evidence>
<dbReference type="Proteomes" id="UP001295444">
    <property type="component" value="Chromosome 01"/>
</dbReference>
<dbReference type="GO" id="GO:0006646">
    <property type="term" value="P:phosphatidylethanolamine biosynthetic process"/>
    <property type="evidence" value="ECO:0007669"/>
    <property type="project" value="TreeGrafter"/>
</dbReference>
<keyword evidence="7" id="KW-1185">Reference proteome</keyword>
<reference evidence="6" key="1">
    <citation type="submission" date="2022-03" db="EMBL/GenBank/DDBJ databases">
        <authorList>
            <person name="Alioto T."/>
            <person name="Alioto T."/>
            <person name="Gomez Garrido J."/>
        </authorList>
    </citation>
    <scope>NUCLEOTIDE SEQUENCE</scope>
</reference>
<gene>
    <name evidence="6" type="ORF">PECUL_23A017521</name>
</gene>
<keyword evidence="2" id="KW-1208">Phospholipid metabolism</keyword>
<keyword evidence="1" id="KW-0444">Lipid biosynthesis</keyword>
<keyword evidence="1" id="KW-0594">Phospholipid biosynthesis</keyword>
<dbReference type="Gene3D" id="3.90.1200.10">
    <property type="match status" value="1"/>
</dbReference>
<comment type="pathway">
    <text evidence="3">Phospholipid metabolism; phosphatidylethanolamine biosynthesis; phosphatidylethanolamine from ethanolamine: step 1/3.</text>
</comment>
<keyword evidence="1" id="KW-0443">Lipid metabolism</keyword>
<name>A0AAD1R084_PELCU</name>